<dbReference type="Proteomes" id="UP001165584">
    <property type="component" value="Unassembled WGS sequence"/>
</dbReference>
<keyword evidence="7" id="KW-1185">Reference proteome</keyword>
<evidence type="ECO:0000256" key="4">
    <source>
        <dbReference type="ARBA" id="ARBA00023235"/>
    </source>
</evidence>
<dbReference type="InterPro" id="IPR013078">
    <property type="entry name" value="His_Pase_superF_clade-1"/>
</dbReference>
<dbReference type="InterPro" id="IPR001345">
    <property type="entry name" value="PG/BPGM_mutase_AS"/>
</dbReference>
<feature type="region of interest" description="Disordered" evidence="5">
    <location>
        <begin position="232"/>
        <end position="262"/>
    </location>
</feature>
<evidence type="ECO:0000256" key="2">
    <source>
        <dbReference type="ARBA" id="ARBA00012028"/>
    </source>
</evidence>
<comment type="similarity">
    <text evidence="1">Belongs to the phosphoglycerate mutase family. BPG-dependent PGAM subfamily.</text>
</comment>
<reference evidence="6" key="1">
    <citation type="submission" date="2022-08" db="EMBL/GenBank/DDBJ databases">
        <authorList>
            <person name="Deng Y."/>
            <person name="Han X.-F."/>
            <person name="Zhang Y.-Q."/>
        </authorList>
    </citation>
    <scope>NUCLEOTIDE SEQUENCE</scope>
    <source>
        <strain evidence="6">CPCC 205763</strain>
    </source>
</reference>
<dbReference type="PANTHER" id="PTHR11931">
    <property type="entry name" value="PHOSPHOGLYCERATE MUTASE"/>
    <property type="match status" value="1"/>
</dbReference>
<protein>
    <recommendedName>
        <fullName evidence="2">phosphoglycerate mutase (2,3-diphosphoglycerate-dependent)</fullName>
        <ecNumber evidence="2">5.4.2.11</ecNumber>
    </recommendedName>
</protein>
<feature type="compositionally biased region" description="Basic and acidic residues" evidence="5">
    <location>
        <begin position="250"/>
        <end position="262"/>
    </location>
</feature>
<evidence type="ECO:0000313" key="7">
    <source>
        <dbReference type="Proteomes" id="UP001165584"/>
    </source>
</evidence>
<accession>A0ABT2GUW9</accession>
<comment type="caution">
    <text evidence="6">The sequence shown here is derived from an EMBL/GenBank/DDBJ whole genome shotgun (WGS) entry which is preliminary data.</text>
</comment>
<keyword evidence="3" id="KW-0324">Glycolysis</keyword>
<gene>
    <name evidence="6" type="ORF">N1027_11355</name>
</gene>
<dbReference type="InterPro" id="IPR005952">
    <property type="entry name" value="Phosphogly_mut1"/>
</dbReference>
<dbReference type="EC" id="5.4.2.11" evidence="2"/>
<dbReference type="SMART" id="SM00855">
    <property type="entry name" value="PGAM"/>
    <property type="match status" value="1"/>
</dbReference>
<dbReference type="RefSeq" id="WP_259507801.1">
    <property type="nucleotide sequence ID" value="NZ_JANLCM010000001.1"/>
</dbReference>
<dbReference type="EMBL" id="JANLCM010000001">
    <property type="protein sequence ID" value="MCS5718729.1"/>
    <property type="molecule type" value="Genomic_DNA"/>
</dbReference>
<evidence type="ECO:0000313" key="6">
    <source>
        <dbReference type="EMBL" id="MCS5718729.1"/>
    </source>
</evidence>
<evidence type="ECO:0000256" key="1">
    <source>
        <dbReference type="ARBA" id="ARBA00006717"/>
    </source>
</evidence>
<proteinExistence type="inferred from homology"/>
<evidence type="ECO:0000256" key="3">
    <source>
        <dbReference type="ARBA" id="ARBA00023152"/>
    </source>
</evidence>
<dbReference type="Gene3D" id="3.40.50.1240">
    <property type="entry name" value="Phosphoglycerate mutase-like"/>
    <property type="match status" value="1"/>
</dbReference>
<keyword evidence="4" id="KW-0413">Isomerase</keyword>
<sequence length="262" mass="28675">MGATEIWLVRHGESVANVIASAAQEAGEETIDVGWRDADVPLSPTGEKQAVALGRWIADHSHYGVPSAVWSSSYLRARQTIELALAEAGLSMRAQVDERLRDRELGVLDLLTAAGVEARFPAEAARRRWLGKLYYRPPGGESWADVALRVRSFLQDIDADDDSRTVLVVAHDAVVMLFLYVCDELSEEELIDFTLTHVVTNASVTRLVRPTGKGRWQSVAFAEHGHLDRLGVETTEHPGDTEPGDIELGDIEKTGGNDASVH</sequence>
<dbReference type="InterPro" id="IPR029033">
    <property type="entry name" value="His_PPase_superfam"/>
</dbReference>
<dbReference type="PROSITE" id="PS00175">
    <property type="entry name" value="PG_MUTASE"/>
    <property type="match status" value="1"/>
</dbReference>
<dbReference type="Pfam" id="PF00300">
    <property type="entry name" value="His_Phos_1"/>
    <property type="match status" value="1"/>
</dbReference>
<dbReference type="SUPFAM" id="SSF53254">
    <property type="entry name" value="Phosphoglycerate mutase-like"/>
    <property type="match status" value="1"/>
</dbReference>
<organism evidence="6 7">
    <name type="scientific">Herbiconiux aconitum</name>
    <dbReference type="NCBI Taxonomy" id="2970913"/>
    <lineage>
        <taxon>Bacteria</taxon>
        <taxon>Bacillati</taxon>
        <taxon>Actinomycetota</taxon>
        <taxon>Actinomycetes</taxon>
        <taxon>Micrococcales</taxon>
        <taxon>Microbacteriaceae</taxon>
        <taxon>Herbiconiux</taxon>
    </lineage>
</organism>
<evidence type="ECO:0000256" key="5">
    <source>
        <dbReference type="SAM" id="MobiDB-lite"/>
    </source>
</evidence>
<name>A0ABT2GUW9_9MICO</name>
<dbReference type="CDD" id="cd07067">
    <property type="entry name" value="HP_PGM_like"/>
    <property type="match status" value="1"/>
</dbReference>